<dbReference type="InterPro" id="IPR019109">
    <property type="entry name" value="MamF_MmsF"/>
</dbReference>
<evidence type="ECO:0000313" key="6">
    <source>
        <dbReference type="EMBL" id="SDB83719.1"/>
    </source>
</evidence>
<proteinExistence type="predicted"/>
<dbReference type="Pfam" id="PF09685">
    <property type="entry name" value="MamF_MmsF"/>
    <property type="match status" value="1"/>
</dbReference>
<reference evidence="6 7" key="1">
    <citation type="submission" date="2016-06" db="EMBL/GenBank/DDBJ databases">
        <authorList>
            <person name="Olsen C.W."/>
            <person name="Carey S."/>
            <person name="Hinshaw L."/>
            <person name="Karasin A.I."/>
        </authorList>
    </citation>
    <scope>NUCLEOTIDE SEQUENCE [LARGE SCALE GENOMIC DNA]</scope>
    <source>
        <strain evidence="6 7">LZ-22</strain>
    </source>
</reference>
<evidence type="ECO:0000256" key="4">
    <source>
        <dbReference type="ARBA" id="ARBA00023136"/>
    </source>
</evidence>
<sequence length="134" mass="14636">MQTSSYDPTTGRAPSMTSGEERSVASLAHLSAIIAMIVSAGWLSFIGPLVVWFLYKDRSAFVRNAAAGSFNFNIWAWVMNVVAWILAFTVVLLPVAVILWVVAGVMTLWCHIRGAIVAQHGQAYRYPASIGLLH</sequence>
<dbReference type="STRING" id="1577474.GA0111570_104182"/>
<dbReference type="EMBL" id="FMYF01000004">
    <property type="protein sequence ID" value="SDB83719.1"/>
    <property type="molecule type" value="Genomic_DNA"/>
</dbReference>
<feature type="transmembrane region" description="Helical" evidence="5">
    <location>
        <begin position="74"/>
        <end position="103"/>
    </location>
</feature>
<evidence type="ECO:0000256" key="2">
    <source>
        <dbReference type="ARBA" id="ARBA00022692"/>
    </source>
</evidence>
<evidence type="ECO:0000256" key="1">
    <source>
        <dbReference type="ARBA" id="ARBA00004141"/>
    </source>
</evidence>
<gene>
    <name evidence="6" type="ORF">GA0111570_104182</name>
</gene>
<evidence type="ECO:0000256" key="5">
    <source>
        <dbReference type="SAM" id="Phobius"/>
    </source>
</evidence>
<comment type="subcellular location">
    <subcellularLocation>
        <location evidence="1">Membrane</location>
        <topology evidence="1">Multi-pass membrane protein</topology>
    </subcellularLocation>
</comment>
<keyword evidence="3 5" id="KW-1133">Transmembrane helix</keyword>
<organism evidence="6 7">
    <name type="scientific">Raineyella antarctica</name>
    <dbReference type="NCBI Taxonomy" id="1577474"/>
    <lineage>
        <taxon>Bacteria</taxon>
        <taxon>Bacillati</taxon>
        <taxon>Actinomycetota</taxon>
        <taxon>Actinomycetes</taxon>
        <taxon>Propionibacteriales</taxon>
        <taxon>Propionibacteriaceae</taxon>
        <taxon>Raineyella</taxon>
    </lineage>
</organism>
<keyword evidence="4 5" id="KW-0472">Membrane</keyword>
<keyword evidence="2 5" id="KW-0812">Transmembrane</keyword>
<protein>
    <recommendedName>
        <fullName evidence="8">DUF4870 domain-containing protein</fullName>
    </recommendedName>
</protein>
<evidence type="ECO:0000313" key="7">
    <source>
        <dbReference type="Proteomes" id="UP000199086"/>
    </source>
</evidence>
<dbReference type="Proteomes" id="UP000199086">
    <property type="component" value="Unassembled WGS sequence"/>
</dbReference>
<evidence type="ECO:0000256" key="3">
    <source>
        <dbReference type="ARBA" id="ARBA00022989"/>
    </source>
</evidence>
<evidence type="ECO:0008006" key="8">
    <source>
        <dbReference type="Google" id="ProtNLM"/>
    </source>
</evidence>
<name>A0A1G6GP60_9ACTN</name>
<accession>A0A1G6GP60</accession>
<dbReference type="AlphaFoldDB" id="A0A1G6GP60"/>
<dbReference type="RefSeq" id="WP_092608785.1">
    <property type="nucleotide sequence ID" value="NZ_FMYF01000004.1"/>
</dbReference>
<dbReference type="OrthoDB" id="9808930at2"/>
<feature type="transmembrane region" description="Helical" evidence="5">
    <location>
        <begin position="32"/>
        <end position="54"/>
    </location>
</feature>
<keyword evidence="7" id="KW-1185">Reference proteome</keyword>